<proteinExistence type="predicted"/>
<evidence type="ECO:0000313" key="2">
    <source>
        <dbReference type="EMBL" id="KZF20058.1"/>
    </source>
</evidence>
<accession>A0A165A7D0</accession>
<feature type="compositionally biased region" description="Low complexity" evidence="1">
    <location>
        <begin position="57"/>
        <end position="69"/>
    </location>
</feature>
<dbReference type="EMBL" id="KV407464">
    <property type="protein sequence ID" value="KZF20058.1"/>
    <property type="molecule type" value="Genomic_DNA"/>
</dbReference>
<feature type="region of interest" description="Disordered" evidence="1">
    <location>
        <begin position="24"/>
        <end position="69"/>
    </location>
</feature>
<protein>
    <submittedName>
        <fullName evidence="2">Uncharacterized protein</fullName>
    </submittedName>
</protein>
<sequence>MLRSFIKSFTLCFDEGMAFPSLPATLPFERGNQRDQQPSRSGPPRPESVVGPWKVLSSDPTASPSSPPSTSINVNLSFSLSLLFPPASPSIHPDGDDADHPWPCFADSCTDMKETHTRGITKKGCDDPPRAKTPTLKYCKAALFLFCSDKAALGYNSCHFRKRIEVKIHYNGGGV</sequence>
<name>A0A165A7D0_XYLHT</name>
<keyword evidence="3" id="KW-1185">Reference proteome</keyword>
<organism evidence="2 3">
    <name type="scientific">Xylona heveae (strain CBS 132557 / TC161)</name>
    <dbReference type="NCBI Taxonomy" id="1328760"/>
    <lineage>
        <taxon>Eukaryota</taxon>
        <taxon>Fungi</taxon>
        <taxon>Dikarya</taxon>
        <taxon>Ascomycota</taxon>
        <taxon>Pezizomycotina</taxon>
        <taxon>Xylonomycetes</taxon>
        <taxon>Xylonales</taxon>
        <taxon>Xylonaceae</taxon>
        <taxon>Xylona</taxon>
    </lineage>
</organism>
<gene>
    <name evidence="2" type="ORF">L228DRAFT_34737</name>
</gene>
<dbReference type="RefSeq" id="XP_018185613.1">
    <property type="nucleotide sequence ID" value="XM_018336506.1"/>
</dbReference>
<dbReference type="GeneID" id="28901643"/>
<reference evidence="2 3" key="1">
    <citation type="journal article" date="2016" name="Fungal Biol.">
        <title>The genome of Xylona heveae provides a window into fungal endophytism.</title>
        <authorList>
            <person name="Gazis R."/>
            <person name="Kuo A."/>
            <person name="Riley R."/>
            <person name="LaButti K."/>
            <person name="Lipzen A."/>
            <person name="Lin J."/>
            <person name="Amirebrahimi M."/>
            <person name="Hesse C.N."/>
            <person name="Spatafora J.W."/>
            <person name="Henrissat B."/>
            <person name="Hainaut M."/>
            <person name="Grigoriev I.V."/>
            <person name="Hibbett D.S."/>
        </authorList>
    </citation>
    <scope>NUCLEOTIDE SEQUENCE [LARGE SCALE GENOMIC DNA]</scope>
    <source>
        <strain evidence="2 3">TC161</strain>
    </source>
</reference>
<dbReference type="Proteomes" id="UP000076632">
    <property type="component" value="Unassembled WGS sequence"/>
</dbReference>
<dbReference type="AlphaFoldDB" id="A0A165A7D0"/>
<evidence type="ECO:0000256" key="1">
    <source>
        <dbReference type="SAM" id="MobiDB-lite"/>
    </source>
</evidence>
<evidence type="ECO:0000313" key="3">
    <source>
        <dbReference type="Proteomes" id="UP000076632"/>
    </source>
</evidence>
<dbReference type="InParanoid" id="A0A165A7D0"/>